<gene>
    <name evidence="1" type="ORF">UFOVP1382_62</name>
</gene>
<accession>A0A6J5S536</accession>
<evidence type="ECO:0000313" key="1">
    <source>
        <dbReference type="EMBL" id="CAB4203446.1"/>
    </source>
</evidence>
<name>A0A6J5S536_9CAUD</name>
<dbReference type="EMBL" id="LR797331">
    <property type="protein sequence ID" value="CAB4203446.1"/>
    <property type="molecule type" value="Genomic_DNA"/>
</dbReference>
<reference evidence="1" key="1">
    <citation type="submission" date="2020-05" db="EMBL/GenBank/DDBJ databases">
        <authorList>
            <person name="Chiriac C."/>
            <person name="Salcher M."/>
            <person name="Ghai R."/>
            <person name="Kavagutti S V."/>
        </authorList>
    </citation>
    <scope>NUCLEOTIDE SEQUENCE</scope>
</reference>
<proteinExistence type="predicted"/>
<protein>
    <submittedName>
        <fullName evidence="1">Uncharacterized protein</fullName>
    </submittedName>
</protein>
<organism evidence="1">
    <name type="scientific">uncultured Caudovirales phage</name>
    <dbReference type="NCBI Taxonomy" id="2100421"/>
    <lineage>
        <taxon>Viruses</taxon>
        <taxon>Duplodnaviria</taxon>
        <taxon>Heunggongvirae</taxon>
        <taxon>Uroviricota</taxon>
        <taxon>Caudoviricetes</taxon>
        <taxon>Peduoviridae</taxon>
        <taxon>Maltschvirus</taxon>
        <taxon>Maltschvirus maltsch</taxon>
    </lineage>
</organism>
<sequence>MSALALEPPDLEREFGRSSARRGTIVSQAIDSGNLIIWSTDLSGTVLMSEGGALESIGMMPGQAVGMDIRTWKDIPFDKVIDGLKHAPNVTVISRPSPRSDLSPAHAEIWSGGWVMTFAWNRSPSGRPIGVTCVTVPLMGAILLGSRDACSLGSCALEPDHAKVDAGEGRGHHREDPGIR</sequence>